<dbReference type="InterPro" id="IPR036779">
    <property type="entry name" value="LysM_dom_sf"/>
</dbReference>
<evidence type="ECO:0000256" key="1">
    <source>
        <dbReference type="ARBA" id="ARBA00022669"/>
    </source>
</evidence>
<feature type="domain" description="LysM" evidence="5">
    <location>
        <begin position="196"/>
        <end position="242"/>
    </location>
</feature>
<dbReference type="InterPro" id="IPR052210">
    <property type="entry name" value="LysM1-like"/>
</dbReference>
<evidence type="ECO:0000256" key="2">
    <source>
        <dbReference type="ARBA" id="ARBA00022729"/>
    </source>
</evidence>
<keyword evidence="3" id="KW-0843">Virulence</keyword>
<evidence type="ECO:0000313" key="7">
    <source>
        <dbReference type="Proteomes" id="UP000054516"/>
    </source>
</evidence>
<dbReference type="Pfam" id="PF01476">
    <property type="entry name" value="LysM"/>
    <property type="match status" value="1"/>
</dbReference>
<dbReference type="Proteomes" id="UP000054516">
    <property type="component" value="Unassembled WGS sequence"/>
</dbReference>
<dbReference type="AlphaFoldDB" id="A0A1W2TPD4"/>
<dbReference type="PROSITE" id="PS51782">
    <property type="entry name" value="LYSM"/>
    <property type="match status" value="2"/>
</dbReference>
<keyword evidence="2" id="KW-0732">Signal</keyword>
<dbReference type="Gene3D" id="3.10.350.10">
    <property type="entry name" value="LysM domain"/>
    <property type="match status" value="2"/>
</dbReference>
<keyword evidence="7" id="KW-1185">Reference proteome</keyword>
<dbReference type="STRING" id="77044.A0A1W2TPD4"/>
<sequence length="334" mass="34945">MGYDDDLASTFASLTSSCQATGHPLTSPPPNWAMTTTSSTTLSPTALTSYRMGVAAIQSAKRWAFQQMKYYINALQARYAYFLGAGSSLSPNAAARSWVTTIASGPSAIVVTYPGYGGSPTNPCVGGTTVAPSSCYATTYATGEPWTFPAVNTTDAGTTSDFSTLPVETIQPFPTAAPANPTPEPHQGGMVTGCKRFYYVVANDGCQDIATRWGISLSNLYAWNPDLHTDCTGLLLDTYICVGLDTGGGSSTSSPTATPTPTLPGPVQNNIAADCNKWILQKDGVYCYDMAASAGISLQCLYQLNPDLNTPAGECVGLWAGYAYCIGTASNTCS</sequence>
<dbReference type="CDD" id="cd00118">
    <property type="entry name" value="LysM"/>
    <property type="match status" value="1"/>
</dbReference>
<evidence type="ECO:0000313" key="6">
    <source>
        <dbReference type="EMBL" id="GAP90258.2"/>
    </source>
</evidence>
<comment type="similarity">
    <text evidence="4">Belongs to the secreted LysM effector family.</text>
</comment>
<dbReference type="OrthoDB" id="5985073at2759"/>
<dbReference type="PANTHER" id="PTHR34997:SF2">
    <property type="entry name" value="LYSM DOMAIN-CONTAINING PROTEIN-RELATED"/>
    <property type="match status" value="1"/>
</dbReference>
<evidence type="ECO:0000259" key="5">
    <source>
        <dbReference type="PROSITE" id="PS51782"/>
    </source>
</evidence>
<dbReference type="EMBL" id="DF977491">
    <property type="protein sequence ID" value="GAP90258.2"/>
    <property type="molecule type" value="Genomic_DNA"/>
</dbReference>
<keyword evidence="1" id="KW-0147">Chitin-binding</keyword>
<name>A0A1W2TPD4_ROSNE</name>
<dbReference type="GO" id="GO:0008061">
    <property type="term" value="F:chitin binding"/>
    <property type="evidence" value="ECO:0007669"/>
    <property type="project" value="UniProtKB-KW"/>
</dbReference>
<dbReference type="InterPro" id="IPR018392">
    <property type="entry name" value="LysM"/>
</dbReference>
<feature type="domain" description="LysM" evidence="5">
    <location>
        <begin position="277"/>
        <end position="326"/>
    </location>
</feature>
<evidence type="ECO:0000256" key="4">
    <source>
        <dbReference type="ARBA" id="ARBA00044955"/>
    </source>
</evidence>
<protein>
    <recommendedName>
        <fullName evidence="5">LysM domain-containing protein</fullName>
    </recommendedName>
</protein>
<dbReference type="SUPFAM" id="SSF54106">
    <property type="entry name" value="LysM domain"/>
    <property type="match status" value="1"/>
</dbReference>
<gene>
    <name evidence="6" type="ORF">SAMD00023353_4600030</name>
</gene>
<reference evidence="6" key="1">
    <citation type="submission" date="2016-03" db="EMBL/GenBank/DDBJ databases">
        <title>Draft genome sequence of Rosellinia necatrix.</title>
        <authorList>
            <person name="Kanematsu S."/>
        </authorList>
    </citation>
    <scope>NUCLEOTIDE SEQUENCE [LARGE SCALE GENOMIC DNA]</scope>
    <source>
        <strain evidence="6">W97</strain>
    </source>
</reference>
<accession>A0A1W2TPD4</accession>
<dbReference type="PANTHER" id="PTHR34997">
    <property type="entry name" value="AM15"/>
    <property type="match status" value="1"/>
</dbReference>
<proteinExistence type="inferred from homology"/>
<organism evidence="6">
    <name type="scientific">Rosellinia necatrix</name>
    <name type="common">White root-rot fungus</name>
    <dbReference type="NCBI Taxonomy" id="77044"/>
    <lineage>
        <taxon>Eukaryota</taxon>
        <taxon>Fungi</taxon>
        <taxon>Dikarya</taxon>
        <taxon>Ascomycota</taxon>
        <taxon>Pezizomycotina</taxon>
        <taxon>Sordariomycetes</taxon>
        <taxon>Xylariomycetidae</taxon>
        <taxon>Xylariales</taxon>
        <taxon>Xylariaceae</taxon>
        <taxon>Rosellinia</taxon>
    </lineage>
</organism>
<evidence type="ECO:0000256" key="3">
    <source>
        <dbReference type="ARBA" id="ARBA00023026"/>
    </source>
</evidence>